<keyword evidence="4" id="KW-0493">Microtubule</keyword>
<comment type="subcellular location">
    <subcellularLocation>
        <location evidence="1">Cytoplasm</location>
        <location evidence="1">Cytoskeleton</location>
        <location evidence="1">Spindle</location>
    </subcellularLocation>
</comment>
<dbReference type="InterPro" id="IPR024395">
    <property type="entry name" value="CLASP_N_dom"/>
</dbReference>
<evidence type="ECO:0000313" key="9">
    <source>
        <dbReference type="Proteomes" id="UP000092154"/>
    </source>
</evidence>
<gene>
    <name evidence="8" type="ORF">K503DRAFT_864372</name>
</gene>
<evidence type="ECO:0000313" key="8">
    <source>
        <dbReference type="EMBL" id="OAX40755.1"/>
    </source>
</evidence>
<dbReference type="GO" id="GO:0005819">
    <property type="term" value="C:spindle"/>
    <property type="evidence" value="ECO:0007669"/>
    <property type="project" value="UniProtKB-SubCell"/>
</dbReference>
<organism evidence="8 9">
    <name type="scientific">Rhizopogon vinicolor AM-OR11-026</name>
    <dbReference type="NCBI Taxonomy" id="1314800"/>
    <lineage>
        <taxon>Eukaryota</taxon>
        <taxon>Fungi</taxon>
        <taxon>Dikarya</taxon>
        <taxon>Basidiomycota</taxon>
        <taxon>Agaricomycotina</taxon>
        <taxon>Agaricomycetes</taxon>
        <taxon>Agaricomycetidae</taxon>
        <taxon>Boletales</taxon>
        <taxon>Suillineae</taxon>
        <taxon>Rhizopogonaceae</taxon>
        <taxon>Rhizopogon</taxon>
    </lineage>
</organism>
<dbReference type="OrthoDB" id="10479357at2759"/>
<evidence type="ECO:0000256" key="3">
    <source>
        <dbReference type="ARBA" id="ARBA00022618"/>
    </source>
</evidence>
<proteinExistence type="inferred from homology"/>
<keyword evidence="5" id="KW-0131">Cell cycle</keyword>
<evidence type="ECO:0000256" key="2">
    <source>
        <dbReference type="ARBA" id="ARBA00009549"/>
    </source>
</evidence>
<dbReference type="Pfam" id="PF12348">
    <property type="entry name" value="CLASP_N"/>
    <property type="match status" value="1"/>
</dbReference>
<evidence type="ECO:0000256" key="1">
    <source>
        <dbReference type="ARBA" id="ARBA00004186"/>
    </source>
</evidence>
<accession>A0A1B7N7B7</accession>
<evidence type="ECO:0000256" key="6">
    <source>
        <dbReference type="SAM" id="MobiDB-lite"/>
    </source>
</evidence>
<protein>
    <recommendedName>
        <fullName evidence="7">CLASP N-terminal domain-containing protein</fullName>
    </recommendedName>
</protein>
<evidence type="ECO:0000259" key="7">
    <source>
        <dbReference type="Pfam" id="PF12348"/>
    </source>
</evidence>
<dbReference type="Gene3D" id="1.25.10.10">
    <property type="entry name" value="Leucine-rich Repeat Variant"/>
    <property type="match status" value="1"/>
</dbReference>
<dbReference type="InParanoid" id="A0A1B7N7B7"/>
<dbReference type="InterPro" id="IPR016024">
    <property type="entry name" value="ARM-type_fold"/>
</dbReference>
<keyword evidence="9" id="KW-1185">Reference proteome</keyword>
<dbReference type="GO" id="GO:0051301">
    <property type="term" value="P:cell division"/>
    <property type="evidence" value="ECO:0007669"/>
    <property type="project" value="UniProtKB-KW"/>
</dbReference>
<feature type="region of interest" description="Disordered" evidence="6">
    <location>
        <begin position="206"/>
        <end position="291"/>
    </location>
</feature>
<feature type="domain" description="CLASP N-terminal" evidence="7">
    <location>
        <begin position="49"/>
        <end position="137"/>
    </location>
</feature>
<dbReference type="Proteomes" id="UP000092154">
    <property type="component" value="Unassembled WGS sequence"/>
</dbReference>
<reference evidence="8 9" key="1">
    <citation type="submission" date="2016-06" db="EMBL/GenBank/DDBJ databases">
        <title>Comparative genomics of the ectomycorrhizal sister species Rhizopogon vinicolor and Rhizopogon vesiculosus (Basidiomycota: Boletales) reveals a divergence of the mating type B locus.</title>
        <authorList>
            <consortium name="DOE Joint Genome Institute"/>
            <person name="Mujic A.B."/>
            <person name="Kuo A."/>
            <person name="Tritt A."/>
            <person name="Lipzen A."/>
            <person name="Chen C."/>
            <person name="Johnson J."/>
            <person name="Sharma A."/>
            <person name="Barry K."/>
            <person name="Grigoriev I.V."/>
            <person name="Spatafora J.W."/>
        </authorList>
    </citation>
    <scope>NUCLEOTIDE SEQUENCE [LARGE SCALE GENOMIC DNA]</scope>
    <source>
        <strain evidence="8 9">AM-OR11-026</strain>
    </source>
</reference>
<dbReference type="AlphaFoldDB" id="A0A1B7N7B7"/>
<evidence type="ECO:0000256" key="4">
    <source>
        <dbReference type="ARBA" id="ARBA00022701"/>
    </source>
</evidence>
<keyword evidence="5" id="KW-0498">Mitosis</keyword>
<name>A0A1B7N7B7_9AGAM</name>
<dbReference type="EMBL" id="KV448201">
    <property type="protein sequence ID" value="OAX40755.1"/>
    <property type="molecule type" value="Genomic_DNA"/>
</dbReference>
<dbReference type="SUPFAM" id="SSF48371">
    <property type="entry name" value="ARM repeat"/>
    <property type="match status" value="1"/>
</dbReference>
<evidence type="ECO:0000256" key="5">
    <source>
        <dbReference type="ARBA" id="ARBA00022776"/>
    </source>
</evidence>
<sequence length="662" mass="71889">MVNRVCCSAYALNAEFEVARRKVQIGASWNTVEEAIVDLIEFSNYGGCKYPITMVAGILSLSKSLIDALNSEHSSLSSSTIELITSLSEGLGPAFEPLISIFMPNLLGLCAQTNKVFASRAKACIVSVIKHTQSPSILPYVAESLRSGSLCFLSDSVESFIAPLTTLEKRVEVQGTASSRSAFRPTTGRARPVGSIILQGALRVPSQSGPSYVQSTTQRRDVARPAVPTTQCPQRAGNDGTAAPRVTSHAHSHSSRPTTGRVPSEPGSSSTQSTNRRRDIAHPTQLPRWVGKMLMRPDPLLVPDGVEMPRTTHRKTHIHILSAKISSVGSLPKPLISQSDPKNNPVVRSVNPSSATTSRTRPLPSAKAAHPAMRVTSSRIPRPRVPTTKLQMAPLQIPYGRVAASRSSKQVVDKKTLVRGGRPVTKDTKPVVKALPRRSKPCGMKKSRTWKPTPGSILPPSLLATVRPTTAPLFSSSLCISRRSRHFEPAALQELPVPAIGHDLRATPEETYRMCRLRRAACLPSRDSCSNFPSTSILASTPRRSILSPLSPFQAYGAEIIAHTHTPNSHISCLHGCEMRHALERFDIRTPVKSFVASTPCAPPSSRLSLLHVCGAETIAHTHIDPDDYTTHSSVSCFRGCDLREVLERSFIELDHATMLYC</sequence>
<dbReference type="GO" id="GO:0005874">
    <property type="term" value="C:microtubule"/>
    <property type="evidence" value="ECO:0007669"/>
    <property type="project" value="UniProtKB-KW"/>
</dbReference>
<feature type="compositionally biased region" description="Polar residues" evidence="6">
    <location>
        <begin position="206"/>
        <end position="217"/>
    </location>
</feature>
<comment type="similarity">
    <text evidence="2">Belongs to the CLASP family.</text>
</comment>
<keyword evidence="3" id="KW-0132">Cell division</keyword>
<dbReference type="InterPro" id="IPR011989">
    <property type="entry name" value="ARM-like"/>
</dbReference>
<feature type="compositionally biased region" description="Polar residues" evidence="6">
    <location>
        <begin position="350"/>
        <end position="360"/>
    </location>
</feature>
<feature type="region of interest" description="Disordered" evidence="6">
    <location>
        <begin position="335"/>
        <end position="378"/>
    </location>
</feature>